<accession>A0ABP1PP73</accession>
<dbReference type="InterPro" id="IPR035914">
    <property type="entry name" value="Sperma_CUB_dom_sf"/>
</dbReference>
<keyword evidence="6" id="KW-1185">Reference proteome</keyword>
<feature type="disulfide bond" evidence="2">
    <location>
        <begin position="182"/>
        <end position="200"/>
    </location>
</feature>
<evidence type="ECO:0000313" key="5">
    <source>
        <dbReference type="EMBL" id="CAL8070269.1"/>
    </source>
</evidence>
<dbReference type="Gene3D" id="4.10.400.10">
    <property type="entry name" value="Low-density Lipoprotein Receptor"/>
    <property type="match status" value="1"/>
</dbReference>
<evidence type="ECO:0000256" key="3">
    <source>
        <dbReference type="SAM" id="MobiDB-lite"/>
    </source>
</evidence>
<keyword evidence="4" id="KW-1133">Transmembrane helix</keyword>
<evidence type="ECO:0000313" key="6">
    <source>
        <dbReference type="Proteomes" id="UP001642540"/>
    </source>
</evidence>
<dbReference type="SMART" id="SM00192">
    <property type="entry name" value="LDLa"/>
    <property type="match status" value="1"/>
</dbReference>
<dbReference type="PANTHER" id="PTHR24652">
    <property type="entry name" value="LOW-DENSITY LIPOPROTEIN RECEPTOR CLASS A DOMAIN-CONTAINING PROTEIN 2"/>
    <property type="match status" value="1"/>
</dbReference>
<proteinExistence type="predicted"/>
<evidence type="ECO:0008006" key="7">
    <source>
        <dbReference type="Google" id="ProtNLM"/>
    </source>
</evidence>
<dbReference type="CDD" id="cd00112">
    <property type="entry name" value="LDLa"/>
    <property type="match status" value="1"/>
</dbReference>
<feature type="compositionally biased region" description="Polar residues" evidence="3">
    <location>
        <begin position="269"/>
        <end position="281"/>
    </location>
</feature>
<dbReference type="InterPro" id="IPR002172">
    <property type="entry name" value="LDrepeatLR_classA_rpt"/>
</dbReference>
<keyword evidence="1 2" id="KW-1015">Disulfide bond</keyword>
<name>A0ABP1PP73_9HEXA</name>
<evidence type="ECO:0000256" key="1">
    <source>
        <dbReference type="ARBA" id="ARBA00023157"/>
    </source>
</evidence>
<sequence length="355" mass="39123">MRSVATVVTLIRTYLLLYFSYSIPFSIPLSLLSTASVPTSEATSGTEIYELSNLCKGQFPTQMHRKVDGAVIKSRNDKNLDCTVTFSTEYVSQRFHIRFEEFSMACGDHLYIYDSANAIGHPRAELTCRFIGAENIPPIKTRGHYVTLKFVADEWGIESHRFTMVITAYKDTSQGCRDAFLCGHDMCIANRLLCDSVNNCEDGSDEHRSANCTSTILADLFNDSTTGVIAISGLIVISLVIVVLCVCICQRQRNSSSSPRPPNISNHSKNQNEASGSNGTGTMIALTDKSGIHSLHPQSTLESIHKSGNLHLPAESQGYNNNNNTTTNINFSNNSSSITCTRTHLRHRRCFLGSC</sequence>
<protein>
    <recommendedName>
        <fullName evidence="7">CUB domain-containing protein</fullName>
    </recommendedName>
</protein>
<gene>
    <name evidence="5" type="ORF">ODALV1_LOCUS1156</name>
</gene>
<dbReference type="EMBL" id="CAXLJM020000004">
    <property type="protein sequence ID" value="CAL8070269.1"/>
    <property type="molecule type" value="Genomic_DNA"/>
</dbReference>
<feature type="region of interest" description="Disordered" evidence="3">
    <location>
        <begin position="253"/>
        <end position="283"/>
    </location>
</feature>
<reference evidence="5 6" key="1">
    <citation type="submission" date="2024-08" db="EMBL/GenBank/DDBJ databases">
        <authorList>
            <person name="Cucini C."/>
            <person name="Frati F."/>
        </authorList>
    </citation>
    <scope>NUCLEOTIDE SEQUENCE [LARGE SCALE GENOMIC DNA]</scope>
</reference>
<feature type="transmembrane region" description="Helical" evidence="4">
    <location>
        <begin position="227"/>
        <end position="249"/>
    </location>
</feature>
<dbReference type="SUPFAM" id="SSF57424">
    <property type="entry name" value="LDL receptor-like module"/>
    <property type="match status" value="1"/>
</dbReference>
<dbReference type="InterPro" id="IPR036055">
    <property type="entry name" value="LDL_receptor-like_sf"/>
</dbReference>
<dbReference type="Proteomes" id="UP001642540">
    <property type="component" value="Unassembled WGS sequence"/>
</dbReference>
<evidence type="ECO:0000256" key="4">
    <source>
        <dbReference type="SAM" id="Phobius"/>
    </source>
</evidence>
<dbReference type="Pfam" id="PF00057">
    <property type="entry name" value="Ldl_recept_a"/>
    <property type="match status" value="1"/>
</dbReference>
<evidence type="ECO:0000256" key="2">
    <source>
        <dbReference type="PROSITE-ProRule" id="PRU00124"/>
    </source>
</evidence>
<feature type="compositionally biased region" description="Low complexity" evidence="3">
    <location>
        <begin position="253"/>
        <end position="268"/>
    </location>
</feature>
<keyword evidence="4" id="KW-0812">Transmembrane</keyword>
<dbReference type="InterPro" id="IPR023415">
    <property type="entry name" value="LDLR_class-A_CS"/>
</dbReference>
<comment type="caution">
    <text evidence="2">Lacks conserved residue(s) required for the propagation of feature annotation.</text>
</comment>
<dbReference type="PANTHER" id="PTHR24652:SF69">
    <property type="entry name" value="CUB DOMAIN-CONTAINING PROTEIN"/>
    <property type="match status" value="1"/>
</dbReference>
<dbReference type="PROSITE" id="PS01209">
    <property type="entry name" value="LDLRA_1"/>
    <property type="match status" value="1"/>
</dbReference>
<comment type="caution">
    <text evidence="5">The sequence shown here is derived from an EMBL/GenBank/DDBJ whole genome shotgun (WGS) entry which is preliminary data.</text>
</comment>
<dbReference type="SUPFAM" id="SSF49854">
    <property type="entry name" value="Spermadhesin, CUB domain"/>
    <property type="match status" value="1"/>
</dbReference>
<keyword evidence="4" id="KW-0472">Membrane</keyword>
<dbReference type="Gene3D" id="2.60.120.290">
    <property type="entry name" value="Spermadhesin, CUB domain"/>
    <property type="match status" value="1"/>
</dbReference>
<dbReference type="PROSITE" id="PS50068">
    <property type="entry name" value="LDLRA_2"/>
    <property type="match status" value="1"/>
</dbReference>
<organism evidence="5 6">
    <name type="scientific">Orchesella dallaii</name>
    <dbReference type="NCBI Taxonomy" id="48710"/>
    <lineage>
        <taxon>Eukaryota</taxon>
        <taxon>Metazoa</taxon>
        <taxon>Ecdysozoa</taxon>
        <taxon>Arthropoda</taxon>
        <taxon>Hexapoda</taxon>
        <taxon>Collembola</taxon>
        <taxon>Entomobryomorpha</taxon>
        <taxon>Entomobryoidea</taxon>
        <taxon>Orchesellidae</taxon>
        <taxon>Orchesellinae</taxon>
        <taxon>Orchesella</taxon>
    </lineage>
</organism>
<dbReference type="InterPro" id="IPR042333">
    <property type="entry name" value="LRAD2/Mig-13-like"/>
</dbReference>